<dbReference type="OrthoDB" id="792876at2"/>
<proteinExistence type="predicted"/>
<organism evidence="2 3">
    <name type="scientific">Mucilaginibacter hurinus</name>
    <dbReference type="NCBI Taxonomy" id="2201324"/>
    <lineage>
        <taxon>Bacteria</taxon>
        <taxon>Pseudomonadati</taxon>
        <taxon>Bacteroidota</taxon>
        <taxon>Sphingobacteriia</taxon>
        <taxon>Sphingobacteriales</taxon>
        <taxon>Sphingobacteriaceae</taxon>
        <taxon>Mucilaginibacter</taxon>
    </lineage>
</organism>
<dbReference type="EMBL" id="QGDC01000005">
    <property type="protein sequence ID" value="RCH54956.1"/>
    <property type="molecule type" value="Genomic_DNA"/>
</dbReference>
<evidence type="ECO:0008006" key="4">
    <source>
        <dbReference type="Google" id="ProtNLM"/>
    </source>
</evidence>
<feature type="signal peptide" evidence="1">
    <location>
        <begin position="1"/>
        <end position="21"/>
    </location>
</feature>
<name>A0A367GQ10_9SPHI</name>
<keyword evidence="1" id="KW-0732">Signal</keyword>
<dbReference type="Proteomes" id="UP000253209">
    <property type="component" value="Unassembled WGS sequence"/>
</dbReference>
<dbReference type="InterPro" id="IPR032710">
    <property type="entry name" value="NTF2-like_dom_sf"/>
</dbReference>
<feature type="chain" id="PRO_5016677639" description="Nuclear transport factor 2 family protein" evidence="1">
    <location>
        <begin position="22"/>
        <end position="156"/>
    </location>
</feature>
<evidence type="ECO:0000313" key="3">
    <source>
        <dbReference type="Proteomes" id="UP000253209"/>
    </source>
</evidence>
<reference evidence="2 3" key="1">
    <citation type="submission" date="2018-05" db="EMBL/GenBank/DDBJ databases">
        <title>Mucilaginibacter hurinus sp. nov., isolated from briquette warehouse soil.</title>
        <authorList>
            <person name="Choi L."/>
        </authorList>
    </citation>
    <scope>NUCLEOTIDE SEQUENCE [LARGE SCALE GENOMIC DNA]</scope>
    <source>
        <strain evidence="2 3">ZR32</strain>
    </source>
</reference>
<protein>
    <recommendedName>
        <fullName evidence="4">Nuclear transport factor 2 family protein</fullName>
    </recommendedName>
</protein>
<dbReference type="Pfam" id="PF12893">
    <property type="entry name" value="Lumazine_bd_2"/>
    <property type="match status" value="1"/>
</dbReference>
<sequence>MKRKFVLFCLLCTFAAKSLIAKNDPGNTAAYNTVINDYISCHMSADGKKLNRLLHDDASFKIPRGEKVMVQNKSNLVAQMRREAGIQQNCASDYELLAESDALVIARVDFTYGSTTQSNYLIIEKNADKEWKITQVCKFFKDPQKNSSPVTANNPL</sequence>
<evidence type="ECO:0000256" key="1">
    <source>
        <dbReference type="SAM" id="SignalP"/>
    </source>
</evidence>
<gene>
    <name evidence="2" type="ORF">DJ568_10810</name>
</gene>
<keyword evidence="3" id="KW-1185">Reference proteome</keyword>
<dbReference type="InterPro" id="IPR039437">
    <property type="entry name" value="FrzH/put_lumazine-bd"/>
</dbReference>
<dbReference type="SUPFAM" id="SSF54427">
    <property type="entry name" value="NTF2-like"/>
    <property type="match status" value="1"/>
</dbReference>
<evidence type="ECO:0000313" key="2">
    <source>
        <dbReference type="EMBL" id="RCH54956.1"/>
    </source>
</evidence>
<dbReference type="AlphaFoldDB" id="A0A367GQ10"/>
<dbReference type="Gene3D" id="3.10.450.50">
    <property type="match status" value="1"/>
</dbReference>
<comment type="caution">
    <text evidence="2">The sequence shown here is derived from an EMBL/GenBank/DDBJ whole genome shotgun (WGS) entry which is preliminary data.</text>
</comment>
<accession>A0A367GQ10</accession>
<dbReference type="RefSeq" id="WP_114005282.1">
    <property type="nucleotide sequence ID" value="NZ_QGDC01000005.1"/>
</dbReference>